<keyword evidence="1" id="KW-0175">Coiled coil</keyword>
<evidence type="ECO:0000313" key="4">
    <source>
        <dbReference type="EMBL" id="CAG8740300.1"/>
    </source>
</evidence>
<dbReference type="SUPFAM" id="SSF52540">
    <property type="entry name" value="P-loop containing nucleoside triphosphate hydrolases"/>
    <property type="match status" value="1"/>
</dbReference>
<name>A0ABN7V7F4_GIGMA</name>
<feature type="compositionally biased region" description="Low complexity" evidence="2">
    <location>
        <begin position="474"/>
        <end position="493"/>
    </location>
</feature>
<dbReference type="Gene3D" id="1.10.418.20">
    <property type="match status" value="1"/>
</dbReference>
<dbReference type="InterPro" id="IPR027417">
    <property type="entry name" value="P-loop_NTPase"/>
</dbReference>
<feature type="coiled-coil region" evidence="1">
    <location>
        <begin position="1798"/>
        <end position="1855"/>
    </location>
</feature>
<accession>A0ABN7V7F4</accession>
<keyword evidence="5" id="KW-1185">Reference proteome</keyword>
<evidence type="ECO:0000313" key="5">
    <source>
        <dbReference type="Proteomes" id="UP000789901"/>
    </source>
</evidence>
<dbReference type="InterPro" id="IPR038765">
    <property type="entry name" value="Papain-like_cys_pep_sf"/>
</dbReference>
<dbReference type="Gene3D" id="3.40.50.300">
    <property type="entry name" value="P-loop containing nucleotide triphosphate hydrolases"/>
    <property type="match status" value="1"/>
</dbReference>
<proteinExistence type="predicted"/>
<dbReference type="EMBL" id="CAJVQB010010484">
    <property type="protein sequence ID" value="CAG8740300.1"/>
    <property type="molecule type" value="Genomic_DNA"/>
</dbReference>
<dbReference type="Proteomes" id="UP000789901">
    <property type="component" value="Unassembled WGS sequence"/>
</dbReference>
<organism evidence="4 5">
    <name type="scientific">Gigaspora margarita</name>
    <dbReference type="NCBI Taxonomy" id="4874"/>
    <lineage>
        <taxon>Eukaryota</taxon>
        <taxon>Fungi</taxon>
        <taxon>Fungi incertae sedis</taxon>
        <taxon>Mucoromycota</taxon>
        <taxon>Glomeromycotina</taxon>
        <taxon>Glomeromycetes</taxon>
        <taxon>Diversisporales</taxon>
        <taxon>Gigasporaceae</taxon>
        <taxon>Gigaspora</taxon>
    </lineage>
</organism>
<evidence type="ECO:0000256" key="2">
    <source>
        <dbReference type="SAM" id="MobiDB-lite"/>
    </source>
</evidence>
<gene>
    <name evidence="4" type="ORF">GMARGA_LOCUS15309</name>
</gene>
<keyword evidence="3" id="KW-0472">Membrane</keyword>
<keyword evidence="3" id="KW-0812">Transmembrane</keyword>
<comment type="caution">
    <text evidence="4">The sequence shown here is derived from an EMBL/GenBank/DDBJ whole genome shotgun (WGS) entry which is preliminary data.</text>
</comment>
<feature type="region of interest" description="Disordered" evidence="2">
    <location>
        <begin position="473"/>
        <end position="494"/>
    </location>
</feature>
<keyword evidence="3" id="KW-1133">Transmembrane helix</keyword>
<feature type="transmembrane region" description="Helical" evidence="3">
    <location>
        <begin position="1768"/>
        <end position="1792"/>
    </location>
</feature>
<reference evidence="4 5" key="1">
    <citation type="submission" date="2021-06" db="EMBL/GenBank/DDBJ databases">
        <authorList>
            <person name="Kallberg Y."/>
            <person name="Tangrot J."/>
            <person name="Rosling A."/>
        </authorList>
    </citation>
    <scope>NUCLEOTIDE SEQUENCE [LARGE SCALE GENOMIC DNA]</scope>
    <source>
        <strain evidence="4 5">120-4 pot B 10/14</strain>
    </source>
</reference>
<feature type="non-terminal residue" evidence="4">
    <location>
        <position position="1"/>
    </location>
</feature>
<dbReference type="SUPFAM" id="SSF54001">
    <property type="entry name" value="Cysteine proteinases"/>
    <property type="match status" value="1"/>
</dbReference>
<evidence type="ECO:0000256" key="3">
    <source>
        <dbReference type="SAM" id="Phobius"/>
    </source>
</evidence>
<evidence type="ECO:0000256" key="1">
    <source>
        <dbReference type="SAM" id="Coils"/>
    </source>
</evidence>
<protein>
    <submittedName>
        <fullName evidence="4">25369_t:CDS:1</fullName>
    </submittedName>
</protein>
<sequence>ALKYNAVLNKEIAGYGSQEEETPKLTKEQQVNVVLAEIIKERKIASQERRKKKEGNDRIMVIDQYLGGAEKASKPDEEFEVQDVGDKKDCLQEIEDYIKNYQGSNEQAVYNDKSIKDDIDELKEEIKKLAKKTPKTSTGAGKDNKEVQADFVDTMVAELPIFEAYYDPSNIEIHGKSGTYNGGQMPEDELECQIPLIEYGLFGDRSSKDLAALAFSEPGVLKKHLESKVNNVYADTSLVELDKDYFKISTDPTKIAENQAKAVSFVAEVENKAYAMLSYSREYNKDGKEAAIPSLAEMTLVLGYKANTFLNTYGYSQVFNAGYIDLKNKIGRVIIADLPNRKDGCERCEAEYSESDGHECVELEKEPDDSEDADPYGCETIYCEPTCPKCGRDEDRCDGECDKPEEPEPLEEEFEPSADFCRIHKIENCKEYIDPLIQVPFVNDKKLVNVVDPQQEFTLIELLELFANLPFPPSTTSSTTSTPESSRTSSPDPLLKEMKEIETELNLLFFDYDSWSEFLKDAYDLDDLLDRKGKILTTFVINTDLHVSENPNLIRVDLADLVTSEGWLSSRYTIFPLRVSGNHWGFIGKDNSSGGGVKLPIAISISVEDDKKKEAIKAVIRILSDDKINNNSIGYRAYYTSSGRGVNSEVEQIKPLITQLTDASTANSITILNGQKQTDGYNCGVFLIFYVKEILENQELKLTRTYSDQEIANFRQFWRILNTSLKKVLEKIDKSSGLTEAQTKALIKVETTKLAQKLSDQGLNETQILTLLEKIFGTKNFQNGKYKGDNQNLKQSLENGEAKTLTSNLIEQKLGGSEKFQDGVYKSETETIQTVKKGFQNEGPLLEVVHNIFEGDKFPKDRVGMYKDDREIALQQAKYQAEIKSTEDCPNGLINKDKIIETYTTKTVVKVQTYEKTTKNINPLKHLAEEVDQAHDFIVKEIDLQTNLDKFPTNETIEGKITYQNIENIEVLKVKKADIDAEISKVDNLVKQINSYKFLRDLDANQATIDKQFSELKRDFLPPNKDQQIKQAEVKQREKLYYSLTDPQDGGIEEAKLKHKQGGYELPKEKTAAEDKLHLSQKGAYLLDFFYKKSKDAKGYPFNPDKLTDPKIHFCQIGKRTVKKFIKGGMMTKDNGHLAIGTGIGKTTKLINCLVKGGERHIILVCPTTGLVDSALKHHSRAKGEVEMAYCLRGKPTERATEEEIKEGKHDPEMKSLYKSHGNYPGLEADKKGLSIMYFGDLLGFAARNLFVESKGVEIKEKLIPKEDTIVVFDEAHFNDAGYQALQFEMIKAGYNCLRMSATFPGAEFSTTSSYPMKRIHCDGPFDPNMPGTTGLPIPVEVNFEERIQTGTTWIFGKNLELSAEQVRALGNNVSYMVYTPEFDENCEDISHGRPKGSSDNVDGSKEMGYTPGIDTVICLGATETTNLGKYFTYSEPTLGFTQISSLVQQMGRVSRIKYGLAITLTKECGEIDLSDNVSAAMVKACFNGDTKQINEKAYKQIYDINILRGALSYPDPKTFGKAPEEILMGLKITSEQEKDKEEAMAIPGYIKLLAKVPGYGSILKEVNPRKSDKITMGEETSKNLLKEMISNFITQNKKYPQGLDLENQAKFIGSVFGTKLEQGKKEEVVKETRTVLNGLVEAKVNELAAKDYDETNKRSKNPNTIKKLAGLYNLTNATIDYEKRKNSEGKLDKLSRELGNHLINYKGKNVKEFLQSDSDIPKSETLKKLSEEAITEDTMDGYYNLLTSFRKNISELEKLKGNEDNKIIMDIGCTLGMTILGLGLSAMGYGYKMHVDRKTLKLEKNDLEHQRKHLVNEARIKELEKKNGSEQKQLDQLKERISELENIAKQCKNKPKKYERPK</sequence>